<keyword evidence="16" id="KW-1185">Reference proteome</keyword>
<comment type="similarity">
    <text evidence="12 13">Belongs to the DnaG primase family.</text>
</comment>
<dbReference type="PANTHER" id="PTHR30313">
    <property type="entry name" value="DNA PRIMASE"/>
    <property type="match status" value="1"/>
</dbReference>
<evidence type="ECO:0000256" key="9">
    <source>
        <dbReference type="ARBA" id="ARBA00022842"/>
    </source>
</evidence>
<dbReference type="InterPro" id="IPR034151">
    <property type="entry name" value="TOPRIM_DnaG_bac"/>
</dbReference>
<dbReference type="InterPro" id="IPR030846">
    <property type="entry name" value="DnaG_bac"/>
</dbReference>
<comment type="domain">
    <text evidence="12">Contains an N-terminal zinc-binding domain, a central core domain that contains the primase activity, and a C-terminal DnaB-binding domain.</text>
</comment>
<feature type="domain" description="Toprim" evidence="14">
    <location>
        <begin position="262"/>
        <end position="345"/>
    </location>
</feature>
<dbReference type="InterPro" id="IPR019475">
    <property type="entry name" value="DNA_primase_DnaB-bd"/>
</dbReference>
<evidence type="ECO:0000256" key="7">
    <source>
        <dbReference type="ARBA" id="ARBA00022771"/>
    </source>
</evidence>
<dbReference type="InterPro" id="IPR037068">
    <property type="entry name" value="DNA_primase_core_N_sf"/>
</dbReference>
<dbReference type="PANTHER" id="PTHR30313:SF2">
    <property type="entry name" value="DNA PRIMASE"/>
    <property type="match status" value="1"/>
</dbReference>
<evidence type="ECO:0000256" key="5">
    <source>
        <dbReference type="ARBA" id="ARBA00022705"/>
    </source>
</evidence>
<keyword evidence="2 12" id="KW-0639">Primosome</keyword>
<dbReference type="HAMAP" id="MF_00974">
    <property type="entry name" value="DNA_primase_DnaG"/>
    <property type="match status" value="1"/>
</dbReference>
<keyword evidence="4 12" id="KW-0548">Nucleotidyltransferase</keyword>
<sequence length="635" mass="73208">MSGLPPDTIHLVRQKADLVEVVAEKVVLRKQGKNFVGLCPFHNDRKPSFQVSPSKQIYKCFSCGAGGDVLRFVSQMEHLSFAEAVRKLAQRYHVPLPEGSRQERQAYERQLSHQEKLLEILALAADFYQHALRSQVGAAARQYLYSRHLSEETLQKFQVGFAPPGWQSLYEYLVNQKRQPVKLLEDAGLLVARQQGSGHYDRFRHRIMLPIFDGQGRVIGFAGRALGDEHPKYLNSPETELFNKSQVVYGLNFAREAILKADQALVVEGYFDVMALHQAGIQQTVAAMGTALTPQQVKTLLRYTESKRLIFNFDADRAGLNAATRAIESIEEQARRGEVELRILTLPAGKDADEFLREHPVSEFQTLLNQAPLWLDWQIEQVLAGRDLSRASDFQQAHQAFVRLLAGLGGQWRSLYLHRVAELLSRGNGRLSRDLEEELRRGVRQYRWAKPEQPSPAKGSKLLQSESHLLQIFLHFCEYRREIREALLERELQFSFRPHRDLWQRILELVYAQPELETQEEPLLTALRTICAHDEQLNERLSHLLWLDENTRVALMRPRIVVRAAIANMELEIRQKRYRYWTQLWDQAFSEGNTALAAQYQASIQQEYQAIQSLQRDVQLSLEDMLETPLAEDWI</sequence>
<dbReference type="InterPro" id="IPR006171">
    <property type="entry name" value="TOPRIM_dom"/>
</dbReference>
<keyword evidence="8 12" id="KW-0862">Zinc</keyword>
<comment type="subunit">
    <text evidence="12">Monomer. Interacts with DnaB.</text>
</comment>
<protein>
    <recommendedName>
        <fullName evidence="12 13">DNA primase</fullName>
        <ecNumber evidence="12">2.7.7.101</ecNumber>
    </recommendedName>
</protein>
<dbReference type="RefSeq" id="WP_244349587.1">
    <property type="nucleotide sequence ID" value="NZ_JAFIRA010000009.1"/>
</dbReference>
<dbReference type="InterPro" id="IPR050219">
    <property type="entry name" value="DnaG_primase"/>
</dbReference>
<dbReference type="Gene3D" id="3.90.580.10">
    <property type="entry name" value="Zinc finger, CHC2-type domain"/>
    <property type="match status" value="1"/>
</dbReference>
<dbReference type="InterPro" id="IPR036977">
    <property type="entry name" value="DNA_primase_Znf_CHC2"/>
</dbReference>
<reference evidence="15" key="1">
    <citation type="submission" date="2021-02" db="EMBL/GenBank/DDBJ databases">
        <title>The CRISPR/cas machinery reduction and long-range gene transfer in the hot spring cyanobacterium Synechococcus.</title>
        <authorList>
            <person name="Dvorak P."/>
            <person name="Jahodarova E."/>
            <person name="Hasler P."/>
            <person name="Poulickova A."/>
        </authorList>
    </citation>
    <scope>NUCLEOTIDE SEQUENCE</scope>
    <source>
        <strain evidence="15">Rupite</strain>
    </source>
</reference>
<evidence type="ECO:0000256" key="8">
    <source>
        <dbReference type="ARBA" id="ARBA00022833"/>
    </source>
</evidence>
<keyword evidence="10 12" id="KW-0238">DNA-binding</keyword>
<evidence type="ECO:0000256" key="2">
    <source>
        <dbReference type="ARBA" id="ARBA00022515"/>
    </source>
</evidence>
<dbReference type="Gene3D" id="3.90.980.10">
    <property type="entry name" value="DNA primase, catalytic core, N-terminal domain"/>
    <property type="match status" value="1"/>
</dbReference>
<dbReference type="Pfam" id="PF10410">
    <property type="entry name" value="DnaB_bind"/>
    <property type="match status" value="1"/>
</dbReference>
<keyword evidence="6 12" id="KW-0479">Metal-binding</keyword>
<dbReference type="CDD" id="cd03364">
    <property type="entry name" value="TOPRIM_DnaG_primases"/>
    <property type="match status" value="1"/>
</dbReference>
<comment type="function">
    <text evidence="12 13">RNA polymerase that catalyzes the synthesis of short RNA molecules used as primers for DNA polymerase during DNA replication.</text>
</comment>
<name>A0ABT0C9A0_THEVL</name>
<evidence type="ECO:0000256" key="10">
    <source>
        <dbReference type="ARBA" id="ARBA00023125"/>
    </source>
</evidence>
<keyword evidence="3 12" id="KW-0808">Transferase</keyword>
<dbReference type="PIRSF" id="PIRSF002811">
    <property type="entry name" value="DnaG"/>
    <property type="match status" value="1"/>
</dbReference>
<keyword evidence="1 12" id="KW-0240">DNA-directed RNA polymerase</keyword>
<comment type="caution">
    <text evidence="15">The sequence shown here is derived from an EMBL/GenBank/DDBJ whole genome shotgun (WGS) entry which is preliminary data.</text>
</comment>
<feature type="zinc finger region" description="CHC2-type" evidence="12">
    <location>
        <begin position="39"/>
        <end position="63"/>
    </location>
</feature>
<keyword evidence="11 12" id="KW-0804">Transcription</keyword>
<accession>A0ABT0C9A0</accession>
<dbReference type="InterPro" id="IPR006295">
    <property type="entry name" value="DNA_primase_DnaG"/>
</dbReference>
<dbReference type="SUPFAM" id="SSF57783">
    <property type="entry name" value="Zinc beta-ribbon"/>
    <property type="match status" value="1"/>
</dbReference>
<evidence type="ECO:0000256" key="11">
    <source>
        <dbReference type="ARBA" id="ARBA00023163"/>
    </source>
</evidence>
<dbReference type="Proteomes" id="UP000830835">
    <property type="component" value="Unassembled WGS sequence"/>
</dbReference>
<comment type="cofactor">
    <cofactor evidence="12 13">
        <name>Zn(2+)</name>
        <dbReference type="ChEBI" id="CHEBI:29105"/>
    </cofactor>
    <text evidence="12 13">Binds 1 zinc ion per monomer.</text>
</comment>
<evidence type="ECO:0000313" key="16">
    <source>
        <dbReference type="Proteomes" id="UP000830835"/>
    </source>
</evidence>
<evidence type="ECO:0000259" key="14">
    <source>
        <dbReference type="PROSITE" id="PS50880"/>
    </source>
</evidence>
<dbReference type="Pfam" id="PF01807">
    <property type="entry name" value="Zn_ribbon_DnaG"/>
    <property type="match status" value="1"/>
</dbReference>
<evidence type="ECO:0000313" key="15">
    <source>
        <dbReference type="EMBL" id="MCJ2542357.1"/>
    </source>
</evidence>
<dbReference type="Pfam" id="PF08275">
    <property type="entry name" value="DNAG_N"/>
    <property type="match status" value="1"/>
</dbReference>
<evidence type="ECO:0000256" key="4">
    <source>
        <dbReference type="ARBA" id="ARBA00022695"/>
    </source>
</evidence>
<evidence type="ECO:0000256" key="3">
    <source>
        <dbReference type="ARBA" id="ARBA00022679"/>
    </source>
</evidence>
<dbReference type="Pfam" id="PF13155">
    <property type="entry name" value="Toprim_2"/>
    <property type="match status" value="1"/>
</dbReference>
<dbReference type="Gene3D" id="3.40.1360.10">
    <property type="match status" value="1"/>
</dbReference>
<dbReference type="SMART" id="SM00400">
    <property type="entry name" value="ZnF_CHCC"/>
    <property type="match status" value="1"/>
</dbReference>
<evidence type="ECO:0000256" key="6">
    <source>
        <dbReference type="ARBA" id="ARBA00022723"/>
    </source>
</evidence>
<keyword evidence="7 12" id="KW-0863">Zinc-finger</keyword>
<dbReference type="PROSITE" id="PS50880">
    <property type="entry name" value="TOPRIM"/>
    <property type="match status" value="1"/>
</dbReference>
<evidence type="ECO:0000256" key="12">
    <source>
        <dbReference type="HAMAP-Rule" id="MF_00974"/>
    </source>
</evidence>
<keyword evidence="9" id="KW-0460">Magnesium</keyword>
<keyword evidence="5 12" id="KW-0235">DNA replication</keyword>
<evidence type="ECO:0000256" key="1">
    <source>
        <dbReference type="ARBA" id="ARBA00022478"/>
    </source>
</evidence>
<comment type="catalytic activity">
    <reaction evidence="12">
        <text>ssDNA + n NTP = ssDNA/pppN(pN)n-1 hybrid + (n-1) diphosphate.</text>
        <dbReference type="EC" id="2.7.7.101"/>
    </reaction>
</comment>
<organism evidence="15 16">
    <name type="scientific">Thermostichus vulcanus str. 'Rupite'</name>
    <dbReference type="NCBI Taxonomy" id="2813851"/>
    <lineage>
        <taxon>Bacteria</taxon>
        <taxon>Bacillati</taxon>
        <taxon>Cyanobacteriota</taxon>
        <taxon>Cyanophyceae</taxon>
        <taxon>Thermostichales</taxon>
        <taxon>Thermostichaceae</taxon>
        <taxon>Thermostichus</taxon>
    </lineage>
</organism>
<dbReference type="InterPro" id="IPR013264">
    <property type="entry name" value="DNAG_N"/>
</dbReference>
<proteinExistence type="inferred from homology"/>
<dbReference type="SUPFAM" id="SSF56731">
    <property type="entry name" value="DNA primase core"/>
    <property type="match status" value="1"/>
</dbReference>
<dbReference type="EMBL" id="JAFIRA010000009">
    <property type="protein sequence ID" value="MCJ2542357.1"/>
    <property type="molecule type" value="Genomic_DNA"/>
</dbReference>
<evidence type="ECO:0000256" key="13">
    <source>
        <dbReference type="PIRNR" id="PIRNR002811"/>
    </source>
</evidence>
<dbReference type="NCBIfam" id="TIGR01391">
    <property type="entry name" value="dnaG"/>
    <property type="match status" value="1"/>
</dbReference>
<gene>
    <name evidence="12" type="primary">dnaG</name>
    <name evidence="15" type="ORF">JX360_05455</name>
</gene>
<dbReference type="EC" id="2.7.7.101" evidence="12"/>
<dbReference type="InterPro" id="IPR002694">
    <property type="entry name" value="Znf_CHC2"/>
</dbReference>
<dbReference type="SMART" id="SM00493">
    <property type="entry name" value="TOPRIM"/>
    <property type="match status" value="1"/>
</dbReference>